<dbReference type="AlphaFoldDB" id="A0A1N6FP25"/>
<sequence>MASGENVSEFTRRGVKVVAETTEKAEFDIRCYHITDAAMDRIAARLKEALFSPDDRVVGDLRIRELEGYDVVHFVGRDGDRIVVTIAQLRVPDPDNPTERILEKLGRAAIFRGATGL</sequence>
<keyword evidence="2" id="KW-1185">Reference proteome</keyword>
<organism evidence="1 2">
    <name type="scientific">Vannielia litorea</name>
    <dbReference type="NCBI Taxonomy" id="1217970"/>
    <lineage>
        <taxon>Bacteria</taxon>
        <taxon>Pseudomonadati</taxon>
        <taxon>Pseudomonadota</taxon>
        <taxon>Alphaproteobacteria</taxon>
        <taxon>Rhodobacterales</taxon>
        <taxon>Paracoccaceae</taxon>
        <taxon>Vannielia</taxon>
    </lineage>
</organism>
<dbReference type="Proteomes" id="UP000184932">
    <property type="component" value="Unassembled WGS sequence"/>
</dbReference>
<accession>A0A1N6FP25</accession>
<dbReference type="STRING" id="1217970.SAMN05444002_1833"/>
<evidence type="ECO:0000313" key="1">
    <source>
        <dbReference type="EMBL" id="SIN97016.1"/>
    </source>
</evidence>
<gene>
    <name evidence="1" type="ORF">SAMN05444002_1833</name>
</gene>
<evidence type="ECO:0000313" key="2">
    <source>
        <dbReference type="Proteomes" id="UP000184932"/>
    </source>
</evidence>
<dbReference type="EMBL" id="FSRL01000001">
    <property type="protein sequence ID" value="SIN97016.1"/>
    <property type="molecule type" value="Genomic_DNA"/>
</dbReference>
<dbReference type="OrthoDB" id="9864686at2"/>
<evidence type="ECO:0008006" key="3">
    <source>
        <dbReference type="Google" id="ProtNLM"/>
    </source>
</evidence>
<protein>
    <recommendedName>
        <fullName evidence="3">Type II toxin-antitoxin system RelE/ParE family toxin</fullName>
    </recommendedName>
</protein>
<proteinExistence type="predicted"/>
<reference evidence="2" key="1">
    <citation type="submission" date="2016-11" db="EMBL/GenBank/DDBJ databases">
        <authorList>
            <person name="Varghese N."/>
            <person name="Submissions S."/>
        </authorList>
    </citation>
    <scope>NUCLEOTIDE SEQUENCE [LARGE SCALE GENOMIC DNA]</scope>
    <source>
        <strain evidence="2">DSM 29440</strain>
    </source>
</reference>
<dbReference type="RefSeq" id="WP_139301250.1">
    <property type="nucleotide sequence ID" value="NZ_FSRL01000001.1"/>
</dbReference>
<name>A0A1N6FP25_9RHOB</name>